<protein>
    <submittedName>
        <fullName evidence="5">Adenine specific methylase</fullName>
        <ecNumber evidence="5">2.1.1.-</ecNumber>
        <ecNumber evidence="5">2.1.1.72</ecNumber>
    </submittedName>
</protein>
<dbReference type="InterPro" id="IPR017127">
    <property type="entry name" value="Ribosome_uL3_MTase"/>
</dbReference>
<evidence type="ECO:0000313" key="6">
    <source>
        <dbReference type="Proteomes" id="UP000254794"/>
    </source>
</evidence>
<keyword evidence="1 5" id="KW-0489">Methyltransferase</keyword>
<accession>A0A378JLS6</accession>
<dbReference type="GO" id="GO:0009007">
    <property type="term" value="F:site-specific DNA-methyltransferase (adenine-specific) activity"/>
    <property type="evidence" value="ECO:0007669"/>
    <property type="project" value="UniProtKB-EC"/>
</dbReference>
<evidence type="ECO:0000313" key="5">
    <source>
        <dbReference type="EMBL" id="STX52276.1"/>
    </source>
</evidence>
<reference evidence="5 6" key="1">
    <citation type="submission" date="2018-06" db="EMBL/GenBank/DDBJ databases">
        <authorList>
            <consortium name="Pathogen Informatics"/>
            <person name="Doyle S."/>
        </authorList>
    </citation>
    <scope>NUCLEOTIDE SEQUENCE [LARGE SCALE GENOMIC DNA]</scope>
    <source>
        <strain evidence="5 6">NCTC13316</strain>
    </source>
</reference>
<dbReference type="CDD" id="cd02440">
    <property type="entry name" value="AdoMet_MTases"/>
    <property type="match status" value="1"/>
</dbReference>
<dbReference type="GO" id="GO:0003676">
    <property type="term" value="F:nucleic acid binding"/>
    <property type="evidence" value="ECO:0007669"/>
    <property type="project" value="InterPro"/>
</dbReference>
<dbReference type="InterPro" id="IPR007848">
    <property type="entry name" value="Small_mtfrase_dom"/>
</dbReference>
<dbReference type="Proteomes" id="UP000254794">
    <property type="component" value="Unassembled WGS sequence"/>
</dbReference>
<dbReference type="InterPro" id="IPR004556">
    <property type="entry name" value="HemK-like"/>
</dbReference>
<keyword evidence="2 5" id="KW-0808">Transferase</keyword>
<gene>
    <name evidence="5" type="primary">prmB</name>
    <name evidence="5" type="ORF">NCTC13316_02383</name>
</gene>
<dbReference type="PROSITE" id="PS00092">
    <property type="entry name" value="N6_MTASE"/>
    <property type="match status" value="1"/>
</dbReference>
<dbReference type="Pfam" id="PF05175">
    <property type="entry name" value="MTS"/>
    <property type="match status" value="1"/>
</dbReference>
<dbReference type="NCBIfam" id="TIGR03533">
    <property type="entry name" value="L3_gln_methyl"/>
    <property type="match status" value="1"/>
</dbReference>
<dbReference type="AlphaFoldDB" id="A0A378JLS6"/>
<evidence type="ECO:0000256" key="1">
    <source>
        <dbReference type="ARBA" id="ARBA00022603"/>
    </source>
</evidence>
<dbReference type="InterPro" id="IPR029063">
    <property type="entry name" value="SAM-dependent_MTases_sf"/>
</dbReference>
<dbReference type="PIRSF" id="PIRSF037167">
    <property type="entry name" value="Mtase_YfcB_prd"/>
    <property type="match status" value="1"/>
</dbReference>
<dbReference type="PANTHER" id="PTHR47806">
    <property type="entry name" value="50S RIBOSOMAL PROTEIN L3 GLUTAMINE METHYLTRANSFERASE"/>
    <property type="match status" value="1"/>
</dbReference>
<dbReference type="InterPro" id="IPR002052">
    <property type="entry name" value="DNA_methylase_N6_adenine_CS"/>
</dbReference>
<dbReference type="GO" id="GO:0032259">
    <property type="term" value="P:methylation"/>
    <property type="evidence" value="ECO:0007669"/>
    <property type="project" value="UniProtKB-KW"/>
</dbReference>
<dbReference type="EMBL" id="UGOD01000001">
    <property type="protein sequence ID" value="STX52276.1"/>
    <property type="molecule type" value="Genomic_DNA"/>
</dbReference>
<dbReference type="NCBIfam" id="TIGR00536">
    <property type="entry name" value="hemK_fam"/>
    <property type="match status" value="1"/>
</dbReference>
<dbReference type="GO" id="GO:0005829">
    <property type="term" value="C:cytosol"/>
    <property type="evidence" value="ECO:0007669"/>
    <property type="project" value="TreeGrafter"/>
</dbReference>
<name>A0A378JLS6_9GAMM</name>
<dbReference type="EC" id="2.1.1.72" evidence="5"/>
<evidence type="ECO:0000256" key="2">
    <source>
        <dbReference type="ARBA" id="ARBA00022679"/>
    </source>
</evidence>
<dbReference type="Gene3D" id="3.40.50.150">
    <property type="entry name" value="Vaccinia Virus protein VP39"/>
    <property type="match status" value="1"/>
</dbReference>
<sequence length="314" mass="36010">MFMQGIREKMSTTFNEVMQLDTIADFLRFGLTQAHNYELYYGHGTDNAWDDIRSLILGSLSLPFDIDNFLLQTRLTPSEKQFLANQLEKRIKDRIPVPYLTKQAFFCGLPFYVDERVLIPRSPIAELIERQFSPWVDPNRVERILDLCTGSGCIAIACSYAFPDAFVDATDISHEALEVARINCQRHQLEDVVNLIKSDCWHNLGEKRYDIIVSNPPYVGDAEMLTLPREYLHEPDMALRTEQNGLAIVKKILAEAHNYLTKEGVLIVEVGNSEEELISAYPDLSFTWLDFERGGQGIFLLTAQQLKDYFKSDK</sequence>
<dbReference type="SUPFAM" id="SSF53335">
    <property type="entry name" value="S-adenosyl-L-methionine-dependent methyltransferases"/>
    <property type="match status" value="1"/>
</dbReference>
<keyword evidence="6" id="KW-1185">Reference proteome</keyword>
<organism evidence="5 6">
    <name type="scientific">Legionella busanensis</name>
    <dbReference type="NCBI Taxonomy" id="190655"/>
    <lineage>
        <taxon>Bacteria</taxon>
        <taxon>Pseudomonadati</taxon>
        <taxon>Pseudomonadota</taxon>
        <taxon>Gammaproteobacteria</taxon>
        <taxon>Legionellales</taxon>
        <taxon>Legionellaceae</taxon>
        <taxon>Legionella</taxon>
    </lineage>
</organism>
<keyword evidence="3" id="KW-0949">S-adenosyl-L-methionine</keyword>
<dbReference type="GO" id="GO:0036009">
    <property type="term" value="F:protein-glutamine N-methyltransferase activity"/>
    <property type="evidence" value="ECO:0007669"/>
    <property type="project" value="InterPro"/>
</dbReference>
<dbReference type="EC" id="2.1.1.-" evidence="5"/>
<evidence type="ECO:0000259" key="4">
    <source>
        <dbReference type="Pfam" id="PF05175"/>
    </source>
</evidence>
<feature type="domain" description="Methyltransferase small" evidence="4">
    <location>
        <begin position="140"/>
        <end position="223"/>
    </location>
</feature>
<evidence type="ECO:0000256" key="3">
    <source>
        <dbReference type="ARBA" id="ARBA00022691"/>
    </source>
</evidence>
<proteinExistence type="predicted"/>
<dbReference type="PANTHER" id="PTHR47806:SF1">
    <property type="entry name" value="RIBOSOMAL PROTEIN UL3 GLUTAMINE METHYLTRANSFERASE"/>
    <property type="match status" value="1"/>
</dbReference>